<dbReference type="RefSeq" id="WP_014798124.1">
    <property type="nucleotide sequence ID" value="NC_018018.1"/>
</dbReference>
<gene>
    <name evidence="3" type="ordered locus">Fleli_2305</name>
</gene>
<dbReference type="PANTHER" id="PTHR21666">
    <property type="entry name" value="PEPTIDASE-RELATED"/>
    <property type="match status" value="1"/>
</dbReference>
<dbReference type="EMBL" id="CP003345">
    <property type="protein sequence ID" value="AFM04678.1"/>
    <property type="molecule type" value="Genomic_DNA"/>
</dbReference>
<feature type="domain" description="M23ase beta-sheet core" evidence="2">
    <location>
        <begin position="52"/>
        <end position="118"/>
    </location>
</feature>
<dbReference type="Proteomes" id="UP000006054">
    <property type="component" value="Chromosome"/>
</dbReference>
<keyword evidence="1" id="KW-0732">Signal</keyword>
<proteinExistence type="predicted"/>
<dbReference type="OrthoDB" id="9810477at2"/>
<feature type="signal peptide" evidence="1">
    <location>
        <begin position="1"/>
        <end position="22"/>
    </location>
</feature>
<dbReference type="GO" id="GO:0004222">
    <property type="term" value="F:metalloendopeptidase activity"/>
    <property type="evidence" value="ECO:0007669"/>
    <property type="project" value="TreeGrafter"/>
</dbReference>
<dbReference type="STRING" id="880071.Fleli_2305"/>
<name>I4AL43_BERLS</name>
<dbReference type="AlphaFoldDB" id="I4AL43"/>
<dbReference type="InterPro" id="IPR011055">
    <property type="entry name" value="Dup_hybrid_motif"/>
</dbReference>
<sequence precursor="true">MKSIHFLFAFLICFLYSSFCFAQKRGEYMYPINPNTTNSLSGGMAELRSNHFHMGIDVRTNNQIGLPVHAADDGYVSRVKVKGSGYGNAIYIKHKNGTTTLYGHLSEFNKEIAAYVRKIQYQRKSFNVDLYLSPSQFPVKKGDIVALSGNSGSSGGPHVHFEIRDKNERALNPLDYGFDEIKDNIAPIMDRVAFIPLEKNALIKGEYNREIVGAYSTGKNKYGLRIPKMTAYGLIGLEIDAKDKADGVYFSYGMDEIEVSVNEKQTFKVHFDRISFANQRHMNNYMNYEYYIKTRKRYRKCYVPDGGEHLHFYESSNKNKGKLFIEDGKTYQVRIRMTDAYGNESNTEFEIVGDKNQKAVKNYPVKLNNYKIEDNYMIFNGLTFDEKQEAEVCIDYLAYKIKPQFEVGNTGTFFWDLRTGLPDSLIFPNGTTIYPNVKAQVPSKTSFSFYHNDFNIYFPNGALYDTTYLAFQTKENYLNTEDFVIGYSDLALQKSVTVKLKPKNPSSIKNKSKVHAYAVYGRSLGFAGGKWKGDVYEFKTRNLGTFRLVEDNDKPNIRVTRKNSSSIKCKISDSRSGINSYSATINGKWLLMNHDKKTASLTSEMSDQMKNLKGEFILTVTDNAGNKEVYTTTIY</sequence>
<dbReference type="PANTHER" id="PTHR21666:SF270">
    <property type="entry name" value="MUREIN HYDROLASE ACTIVATOR ENVC"/>
    <property type="match status" value="1"/>
</dbReference>
<dbReference type="eggNOG" id="COG0739">
    <property type="taxonomic scope" value="Bacteria"/>
</dbReference>
<dbReference type="KEGG" id="fli:Fleli_2305"/>
<reference evidence="4" key="1">
    <citation type="submission" date="2012-06" db="EMBL/GenBank/DDBJ databases">
        <title>The complete genome of Flexibacter litoralis DSM 6794.</title>
        <authorList>
            <person name="Lucas S."/>
            <person name="Copeland A."/>
            <person name="Lapidus A."/>
            <person name="Glavina del Rio T."/>
            <person name="Dalin E."/>
            <person name="Tice H."/>
            <person name="Bruce D."/>
            <person name="Goodwin L."/>
            <person name="Pitluck S."/>
            <person name="Peters L."/>
            <person name="Ovchinnikova G."/>
            <person name="Lu M."/>
            <person name="Kyrpides N."/>
            <person name="Mavromatis K."/>
            <person name="Ivanova N."/>
            <person name="Brettin T."/>
            <person name="Detter J.C."/>
            <person name="Han C."/>
            <person name="Larimer F."/>
            <person name="Land M."/>
            <person name="Hauser L."/>
            <person name="Markowitz V."/>
            <person name="Cheng J.-F."/>
            <person name="Hugenholtz P."/>
            <person name="Woyke T."/>
            <person name="Wu D."/>
            <person name="Spring S."/>
            <person name="Lang E."/>
            <person name="Kopitz M."/>
            <person name="Brambilla E."/>
            <person name="Klenk H.-P."/>
            <person name="Eisen J.A."/>
        </authorList>
    </citation>
    <scope>NUCLEOTIDE SEQUENCE [LARGE SCALE GENOMIC DNA]</scope>
    <source>
        <strain evidence="4">ATCC 23117 / DSM 6794 / NBRC 15988 / NCIMB 1366 / Sio-4</strain>
    </source>
</reference>
<dbReference type="InterPro" id="IPR050570">
    <property type="entry name" value="Cell_wall_metabolism_enzyme"/>
</dbReference>
<evidence type="ECO:0000259" key="2">
    <source>
        <dbReference type="Pfam" id="PF01551"/>
    </source>
</evidence>
<dbReference type="HOGENOM" id="CLU_025250_0_0_10"/>
<accession>I4AL43</accession>
<dbReference type="InterPro" id="IPR016047">
    <property type="entry name" value="M23ase_b-sheet_dom"/>
</dbReference>
<organism evidence="3 4">
    <name type="scientific">Bernardetia litoralis (strain ATCC 23117 / DSM 6794 / NBRC 15988 / NCIMB 1366 / Fx l1 / Sio-4)</name>
    <name type="common">Flexibacter litoralis</name>
    <dbReference type="NCBI Taxonomy" id="880071"/>
    <lineage>
        <taxon>Bacteria</taxon>
        <taxon>Pseudomonadati</taxon>
        <taxon>Bacteroidota</taxon>
        <taxon>Cytophagia</taxon>
        <taxon>Cytophagales</taxon>
        <taxon>Bernardetiaceae</taxon>
        <taxon>Bernardetia</taxon>
    </lineage>
</organism>
<keyword evidence="4" id="KW-1185">Reference proteome</keyword>
<dbReference type="Pfam" id="PF01551">
    <property type="entry name" value="Peptidase_M23"/>
    <property type="match status" value="1"/>
</dbReference>
<protein>
    <submittedName>
        <fullName evidence="3">Metalloendopeptidase-like membrane protein</fullName>
    </submittedName>
</protein>
<dbReference type="Gene3D" id="2.70.70.10">
    <property type="entry name" value="Glucose Permease (Domain IIA)"/>
    <property type="match status" value="1"/>
</dbReference>
<evidence type="ECO:0000256" key="1">
    <source>
        <dbReference type="SAM" id="SignalP"/>
    </source>
</evidence>
<dbReference type="SUPFAM" id="SSF51261">
    <property type="entry name" value="Duplicated hybrid motif"/>
    <property type="match status" value="1"/>
</dbReference>
<evidence type="ECO:0000313" key="3">
    <source>
        <dbReference type="EMBL" id="AFM04678.1"/>
    </source>
</evidence>
<feature type="chain" id="PRO_5003685433" evidence="1">
    <location>
        <begin position="23"/>
        <end position="635"/>
    </location>
</feature>
<dbReference type="CDD" id="cd12797">
    <property type="entry name" value="M23_peptidase"/>
    <property type="match status" value="1"/>
</dbReference>
<evidence type="ECO:0000313" key="4">
    <source>
        <dbReference type="Proteomes" id="UP000006054"/>
    </source>
</evidence>